<accession>A0A840S0R2</accession>
<proteinExistence type="predicted"/>
<dbReference type="EMBL" id="JACHHQ010000021">
    <property type="protein sequence ID" value="MBB5202666.1"/>
    <property type="molecule type" value="Genomic_DNA"/>
</dbReference>
<reference evidence="1 2" key="1">
    <citation type="submission" date="2020-08" db="EMBL/GenBank/DDBJ databases">
        <title>Genomic Encyclopedia of Type Strains, Phase IV (KMG-IV): sequencing the most valuable type-strain genomes for metagenomic binning, comparative biology and taxonomic classification.</title>
        <authorList>
            <person name="Goeker M."/>
        </authorList>
    </citation>
    <scope>NUCLEOTIDE SEQUENCE [LARGE SCALE GENOMIC DNA]</scope>
    <source>
        <strain evidence="1 2">DSM 23240</strain>
    </source>
</reference>
<protein>
    <submittedName>
        <fullName evidence="1">Uncharacterized protein</fullName>
    </submittedName>
</protein>
<dbReference type="AlphaFoldDB" id="A0A840S0R2"/>
<evidence type="ECO:0000313" key="2">
    <source>
        <dbReference type="Proteomes" id="UP000571084"/>
    </source>
</evidence>
<keyword evidence="2" id="KW-1185">Reference proteome</keyword>
<sequence length="47" mass="5452">MGKRLGIDYREETIQTDVLSRSQINASPELNRSYYSETTLENIPYQA</sequence>
<name>A0A840S0R2_9BURK</name>
<gene>
    <name evidence="1" type="ORF">HNR39_004536</name>
</gene>
<evidence type="ECO:0000313" key="1">
    <source>
        <dbReference type="EMBL" id="MBB5202666.1"/>
    </source>
</evidence>
<organism evidence="1 2">
    <name type="scientific">Glaciimonas immobilis</name>
    <dbReference type="NCBI Taxonomy" id="728004"/>
    <lineage>
        <taxon>Bacteria</taxon>
        <taxon>Pseudomonadati</taxon>
        <taxon>Pseudomonadota</taxon>
        <taxon>Betaproteobacteria</taxon>
        <taxon>Burkholderiales</taxon>
        <taxon>Oxalobacteraceae</taxon>
        <taxon>Glaciimonas</taxon>
    </lineage>
</organism>
<comment type="caution">
    <text evidence="1">The sequence shown here is derived from an EMBL/GenBank/DDBJ whole genome shotgun (WGS) entry which is preliminary data.</text>
</comment>
<dbReference type="Proteomes" id="UP000571084">
    <property type="component" value="Unassembled WGS sequence"/>
</dbReference>